<dbReference type="RefSeq" id="WP_142524676.1">
    <property type="nucleotide sequence ID" value="NZ_CABFUZ020000087.1"/>
</dbReference>
<dbReference type="Proteomes" id="UP000381693">
    <property type="component" value="Unassembled WGS sequence"/>
</dbReference>
<dbReference type="AlphaFoldDB" id="A0A5E6MAU4"/>
<dbReference type="SUPFAM" id="SSF52821">
    <property type="entry name" value="Rhodanese/Cell cycle control phosphatase"/>
    <property type="match status" value="1"/>
</dbReference>
<dbReference type="InterPro" id="IPR031849">
    <property type="entry name" value="DUF5069"/>
</dbReference>
<reference evidence="2" key="1">
    <citation type="submission" date="2019-09" db="EMBL/GenBank/DDBJ databases">
        <authorList>
            <person name="Cremers G."/>
        </authorList>
    </citation>
    <scope>NUCLEOTIDE SEQUENCE [LARGE SCALE GENOMIC DNA]</scope>
    <source>
        <strain evidence="2">3B</strain>
    </source>
</reference>
<evidence type="ECO:0000313" key="3">
    <source>
        <dbReference type="Proteomes" id="UP000381693"/>
    </source>
</evidence>
<dbReference type="InterPro" id="IPR036873">
    <property type="entry name" value="Rhodanese-like_dom_sf"/>
</dbReference>
<keyword evidence="2" id="KW-0808">Transferase</keyword>
<name>A0A5E6MAU4_9BACT</name>
<dbReference type="Pfam" id="PF00581">
    <property type="entry name" value="Rhodanese"/>
    <property type="match status" value="1"/>
</dbReference>
<dbReference type="GO" id="GO:0004792">
    <property type="term" value="F:thiosulfate-cyanide sulfurtransferase activity"/>
    <property type="evidence" value="ECO:0007669"/>
    <property type="project" value="UniProtKB-EC"/>
</dbReference>
<sequence length="231" mass="26214">MTTPHRYRLFLDSLRQRVRELSPAEAFHWIREDKGGCIDLRQPRQWVAGHLPKAIHIEFGQLPPAIESKISSSEIPLLCYSGIGERSLIAADLLRQMGFPTVYSLAGGWEAWRKAALPIEIGAFPPCRPPDQRLAGLAQLPHLIDSIRRLSSGFLPSVGPFLRKEDRAVLEFLCVDSKAMEQIVLATDSDEEVISRLREELGPSWPSDHAIREFNDRILHRRKPPETVEEQ</sequence>
<gene>
    <name evidence="2" type="primary">glpE</name>
    <name evidence="2" type="ORF">MAMC_00582</name>
</gene>
<organism evidence="2 3">
    <name type="scientific">Methylacidimicrobium cyclopophantes</name>
    <dbReference type="NCBI Taxonomy" id="1041766"/>
    <lineage>
        <taxon>Bacteria</taxon>
        <taxon>Pseudomonadati</taxon>
        <taxon>Verrucomicrobiota</taxon>
        <taxon>Methylacidimicrobium</taxon>
    </lineage>
</organism>
<dbReference type="PANTHER" id="PTHR44086">
    <property type="entry name" value="THIOSULFATE SULFURTRANSFERASE RDL2, MITOCHONDRIAL-RELATED"/>
    <property type="match status" value="1"/>
</dbReference>
<proteinExistence type="predicted"/>
<dbReference type="PANTHER" id="PTHR44086:SF10">
    <property type="entry name" value="THIOSULFATE SULFURTRANSFERASE_RHODANESE-LIKE DOMAIN-CONTAINING PROTEIN 3"/>
    <property type="match status" value="1"/>
</dbReference>
<evidence type="ECO:0000313" key="2">
    <source>
        <dbReference type="EMBL" id="VVM05439.1"/>
    </source>
</evidence>
<evidence type="ECO:0000259" key="1">
    <source>
        <dbReference type="PROSITE" id="PS50206"/>
    </source>
</evidence>
<feature type="domain" description="Rhodanese" evidence="1">
    <location>
        <begin position="38"/>
        <end position="121"/>
    </location>
</feature>
<dbReference type="PROSITE" id="PS50206">
    <property type="entry name" value="RHODANESE_3"/>
    <property type="match status" value="1"/>
</dbReference>
<comment type="caution">
    <text evidence="2">The sequence shown here is derived from an EMBL/GenBank/DDBJ whole genome shotgun (WGS) entry which is preliminary data.</text>
</comment>
<dbReference type="InterPro" id="IPR001763">
    <property type="entry name" value="Rhodanese-like_dom"/>
</dbReference>
<accession>A0A5E6MAU4</accession>
<keyword evidence="3" id="KW-1185">Reference proteome</keyword>
<dbReference type="CDD" id="cd00158">
    <property type="entry name" value="RHOD"/>
    <property type="match status" value="1"/>
</dbReference>
<dbReference type="OrthoDB" id="9800872at2"/>
<protein>
    <submittedName>
        <fullName evidence="2">Thiosulfate sulfurtransferase GlpE</fullName>
        <ecNumber evidence="2">2.8.1.1</ecNumber>
    </submittedName>
</protein>
<dbReference type="EC" id="2.8.1.1" evidence="2"/>
<dbReference type="Pfam" id="PF16798">
    <property type="entry name" value="DUF5069"/>
    <property type="match status" value="1"/>
</dbReference>
<dbReference type="Gene3D" id="3.40.250.10">
    <property type="entry name" value="Rhodanese-like domain"/>
    <property type="match status" value="1"/>
</dbReference>
<dbReference type="EMBL" id="CABFUZ020000087">
    <property type="protein sequence ID" value="VVM05439.1"/>
    <property type="molecule type" value="Genomic_DNA"/>
</dbReference>
<dbReference type="SMART" id="SM00450">
    <property type="entry name" value="RHOD"/>
    <property type="match status" value="1"/>
</dbReference>